<evidence type="ECO:0000313" key="4">
    <source>
        <dbReference type="Proteomes" id="UP000038045"/>
    </source>
</evidence>
<dbReference type="GO" id="GO:0005737">
    <property type="term" value="C:cytoplasm"/>
    <property type="evidence" value="ECO:0007669"/>
    <property type="project" value="TreeGrafter"/>
</dbReference>
<proteinExistence type="inferred from homology"/>
<dbReference type="PRINTS" id="PR00299">
    <property type="entry name" value="ACRYSTALLIN"/>
</dbReference>
<comment type="similarity">
    <text evidence="1 2">Belongs to the small heat shock protein (HSP20) family.</text>
</comment>
<feature type="domain" description="SHSP" evidence="3">
    <location>
        <begin position="44"/>
        <end position="152"/>
    </location>
</feature>
<dbReference type="STRING" id="131310.A0A0N4Z1F3"/>
<dbReference type="GO" id="GO:0042026">
    <property type="term" value="P:protein refolding"/>
    <property type="evidence" value="ECO:0007669"/>
    <property type="project" value="TreeGrafter"/>
</dbReference>
<evidence type="ECO:0000256" key="1">
    <source>
        <dbReference type="PROSITE-ProRule" id="PRU00285"/>
    </source>
</evidence>
<dbReference type="GO" id="GO:0051082">
    <property type="term" value="F:unfolded protein binding"/>
    <property type="evidence" value="ECO:0007669"/>
    <property type="project" value="TreeGrafter"/>
</dbReference>
<dbReference type="GO" id="GO:0005634">
    <property type="term" value="C:nucleus"/>
    <property type="evidence" value="ECO:0007669"/>
    <property type="project" value="TreeGrafter"/>
</dbReference>
<dbReference type="Proteomes" id="UP000038045">
    <property type="component" value="Unplaced"/>
</dbReference>
<dbReference type="PANTHER" id="PTHR45640:SF29">
    <property type="entry name" value="SHSP DOMAIN-CONTAINING PROTEIN"/>
    <property type="match status" value="1"/>
</dbReference>
<dbReference type="GO" id="GO:0009408">
    <property type="term" value="P:response to heat"/>
    <property type="evidence" value="ECO:0007669"/>
    <property type="project" value="TreeGrafter"/>
</dbReference>
<dbReference type="WBParaSite" id="PTRK_0000059000.1">
    <property type="protein sequence ID" value="PTRK_0000059000.1"/>
    <property type="gene ID" value="PTRK_0000059000"/>
</dbReference>
<dbReference type="Gene3D" id="2.60.40.790">
    <property type="match status" value="1"/>
</dbReference>
<dbReference type="GO" id="GO:0036498">
    <property type="term" value="P:IRE1-mediated unfolded protein response"/>
    <property type="evidence" value="ECO:0007669"/>
    <property type="project" value="TreeGrafter"/>
</dbReference>
<reference evidence="5" key="1">
    <citation type="submission" date="2017-02" db="UniProtKB">
        <authorList>
            <consortium name="WormBaseParasite"/>
        </authorList>
    </citation>
    <scope>IDENTIFICATION</scope>
</reference>
<evidence type="ECO:0000256" key="2">
    <source>
        <dbReference type="RuleBase" id="RU003616"/>
    </source>
</evidence>
<dbReference type="PANTHER" id="PTHR45640">
    <property type="entry name" value="HEAT SHOCK PROTEIN HSP-12.2-RELATED"/>
    <property type="match status" value="1"/>
</dbReference>
<name>A0A0N4Z1F3_PARTI</name>
<sequence length="153" mass="17627">MTDRWMTPFLDTAVAYSPFTDARRWFDDIDRALMSSRYWANKSLAEAQRFGEACPEVVDNEKEFKIKMDVSHFAPNELKVNVKDNMLQIEGQHEEKSDKHGTIQRMFVRKYKLPKGVREDNVKSELSKDGVLTVGANKLAIEGAKSIPIEFKQ</sequence>
<accession>A0A0N4Z1F3</accession>
<dbReference type="AlphaFoldDB" id="A0A0N4Z1F3"/>
<dbReference type="CDD" id="cd06526">
    <property type="entry name" value="metazoan_ACD"/>
    <property type="match status" value="1"/>
</dbReference>
<dbReference type="InterPro" id="IPR001436">
    <property type="entry name" value="Alpha-crystallin/sHSP_animal"/>
</dbReference>
<dbReference type="PROSITE" id="PS01031">
    <property type="entry name" value="SHSP"/>
    <property type="match status" value="1"/>
</dbReference>
<dbReference type="InterPro" id="IPR008978">
    <property type="entry name" value="HSP20-like_chaperone"/>
</dbReference>
<organism evidence="4 5">
    <name type="scientific">Parastrongyloides trichosuri</name>
    <name type="common">Possum-specific nematode worm</name>
    <dbReference type="NCBI Taxonomy" id="131310"/>
    <lineage>
        <taxon>Eukaryota</taxon>
        <taxon>Metazoa</taxon>
        <taxon>Ecdysozoa</taxon>
        <taxon>Nematoda</taxon>
        <taxon>Chromadorea</taxon>
        <taxon>Rhabditida</taxon>
        <taxon>Tylenchina</taxon>
        <taxon>Panagrolaimomorpha</taxon>
        <taxon>Strongyloidoidea</taxon>
        <taxon>Strongyloididae</taxon>
        <taxon>Parastrongyloides</taxon>
    </lineage>
</organism>
<evidence type="ECO:0000259" key="3">
    <source>
        <dbReference type="PROSITE" id="PS01031"/>
    </source>
</evidence>
<dbReference type="SUPFAM" id="SSF49764">
    <property type="entry name" value="HSP20-like chaperones"/>
    <property type="match status" value="1"/>
</dbReference>
<protein>
    <submittedName>
        <fullName evidence="5">SHSP domain-containing protein</fullName>
    </submittedName>
</protein>
<dbReference type="InterPro" id="IPR002068">
    <property type="entry name" value="A-crystallin/Hsp20_dom"/>
</dbReference>
<dbReference type="Pfam" id="PF00011">
    <property type="entry name" value="HSP20"/>
    <property type="match status" value="1"/>
</dbReference>
<keyword evidence="4" id="KW-1185">Reference proteome</keyword>
<evidence type="ECO:0000313" key="5">
    <source>
        <dbReference type="WBParaSite" id="PTRK_0000059000.1"/>
    </source>
</evidence>